<dbReference type="AlphaFoldDB" id="A0A0N0ZTA5"/>
<gene>
    <name evidence="1" type="ORF">AOB46_21845</name>
</gene>
<dbReference type="EMBL" id="LJOD01000025">
    <property type="protein sequence ID" value="KPE49089.1"/>
    <property type="molecule type" value="Genomic_DNA"/>
</dbReference>
<reference evidence="2" key="2">
    <citation type="submission" date="2015-09" db="EMBL/GenBank/DDBJ databases">
        <title>Draft genome sequence of a multidrug-resistant Chryseobacterium indologenes isolate from Malaysia.</title>
        <authorList>
            <person name="Yu C.Y."/>
            <person name="Ang G.Y."/>
            <person name="Chan K.-G."/>
        </authorList>
    </citation>
    <scope>NUCLEOTIDE SEQUENCE [LARGE SCALE GENOMIC DNA]</scope>
    <source>
        <strain evidence="2">CI_885</strain>
    </source>
</reference>
<sequence>MKEIHEFRIFKDNYHLLPVNDAKFNGAAYILKLSPNDPLFHNVGELYNRLKKENRAFFSFWSIKRQYTKGELNDAILFNFKIKTGFEPTGEECGTIYDEAIACEICGANRKQVGPLRLKKGSIPKKDIARTIAGEVIVSDKFARLVKSRDLKGIMLEPVVFKSGISNHYQLIASSELELTNNTTVGLNMFDFAEEGEAMEFDIPGGYTIKFEKEIYKCPNGDTIGLNLLSEVYVFNSKSIGHYDFFASRQKIGVKRGLLRPEPLYFCSQNFRKMVEEENLTGFEFEIANIETDNLK</sequence>
<dbReference type="Proteomes" id="UP000037953">
    <property type="component" value="Unassembled WGS sequence"/>
</dbReference>
<evidence type="ECO:0000313" key="2">
    <source>
        <dbReference type="Proteomes" id="UP000037953"/>
    </source>
</evidence>
<dbReference type="PATRIC" id="fig|253.9.peg.2792"/>
<evidence type="ECO:0000313" key="1">
    <source>
        <dbReference type="EMBL" id="KPE49089.1"/>
    </source>
</evidence>
<proteinExistence type="predicted"/>
<reference evidence="1 2" key="1">
    <citation type="journal article" date="2015" name="Genom Data">
        <title>Draft genome sequence of a multidrug-resistant Chryseobacterium indologenes isolate from Malaysia.</title>
        <authorList>
            <person name="Yu C.Y."/>
            <person name="Ang G.Y."/>
            <person name="Cheng H.J."/>
            <person name="Cheong Y.M."/>
            <person name="Yin W.F."/>
            <person name="Chan K.G."/>
        </authorList>
    </citation>
    <scope>NUCLEOTIDE SEQUENCE [LARGE SCALE GENOMIC DNA]</scope>
    <source>
        <strain evidence="1 2">CI_885</strain>
    </source>
</reference>
<name>A0A0N0ZTA5_CHRID</name>
<organism evidence="1 2">
    <name type="scientific">Chryseobacterium indologenes</name>
    <name type="common">Flavobacterium indologenes</name>
    <dbReference type="NCBI Taxonomy" id="253"/>
    <lineage>
        <taxon>Bacteria</taxon>
        <taxon>Pseudomonadati</taxon>
        <taxon>Bacteroidota</taxon>
        <taxon>Flavobacteriia</taxon>
        <taxon>Flavobacteriales</taxon>
        <taxon>Weeksellaceae</taxon>
        <taxon>Chryseobacterium group</taxon>
        <taxon>Chryseobacterium</taxon>
    </lineage>
</organism>
<protein>
    <submittedName>
        <fullName evidence="1">Uncharacterized protein</fullName>
    </submittedName>
</protein>
<dbReference type="RefSeq" id="WP_062703390.1">
    <property type="nucleotide sequence ID" value="NZ_LJOD01000025.1"/>
</dbReference>
<accession>A0A0N0ZTA5</accession>
<dbReference type="OrthoDB" id="790769at2"/>
<comment type="caution">
    <text evidence="1">The sequence shown here is derived from an EMBL/GenBank/DDBJ whole genome shotgun (WGS) entry which is preliminary data.</text>
</comment>